<name>A0AC61R6K3_9FIRM</name>
<keyword evidence="1" id="KW-0813">Transport</keyword>
<sequence>MFGLKKKAEPPKRSKLVVAAPLSGELIDLSSVNDGVFSKKMMGEGFAIKPENGRVLAPVAGTAVTVFPTGHAVGIRTKDNVDVLVHIGLDTVNLKGEGFKTLIQEGDEVRIGQPIVDFDQDVIEKNGFETTTMVVFTEGFKRPIKVNPKQVKAGDVLIQA</sequence>
<proteinExistence type="predicted"/>
<comment type="caution">
    <text evidence="1">The sequence shown here is derived from an EMBL/GenBank/DDBJ whole genome shotgun (WGS) entry which is preliminary data.</text>
</comment>
<keyword evidence="1" id="KW-0762">Sugar transport</keyword>
<dbReference type="EMBL" id="SRYG01000013">
    <property type="protein sequence ID" value="TGY65779.1"/>
    <property type="molecule type" value="Genomic_DNA"/>
</dbReference>
<dbReference type="Proteomes" id="UP000308836">
    <property type="component" value="Unassembled WGS sequence"/>
</dbReference>
<reference evidence="1" key="1">
    <citation type="submission" date="2019-04" db="EMBL/GenBank/DDBJ databases">
        <title>Microbes associate with the intestines of laboratory mice.</title>
        <authorList>
            <person name="Navarre W."/>
            <person name="Wong E."/>
            <person name="Huang K."/>
            <person name="Tropini C."/>
            <person name="Ng K."/>
            <person name="Yu B."/>
        </authorList>
    </citation>
    <scope>NUCLEOTIDE SEQUENCE</scope>
    <source>
        <strain evidence="1">NM09_H32</strain>
    </source>
</reference>
<accession>A0AC61R6K3</accession>
<keyword evidence="2" id="KW-1185">Reference proteome</keyword>
<gene>
    <name evidence="1" type="ORF">E5336_07295</name>
</gene>
<protein>
    <submittedName>
        <fullName evidence="1">PTS glucose transporter subunit IIA</fullName>
    </submittedName>
</protein>
<organism evidence="1 2">
    <name type="scientific">Dubosiella muris</name>
    <dbReference type="NCBI Taxonomy" id="3038133"/>
    <lineage>
        <taxon>Bacteria</taxon>
        <taxon>Bacillati</taxon>
        <taxon>Bacillota</taxon>
        <taxon>Erysipelotrichia</taxon>
        <taxon>Erysipelotrichales</taxon>
        <taxon>Erysipelotrichaceae</taxon>
        <taxon>Dubosiella</taxon>
    </lineage>
</organism>
<evidence type="ECO:0000313" key="1">
    <source>
        <dbReference type="EMBL" id="TGY65779.1"/>
    </source>
</evidence>
<evidence type="ECO:0000313" key="2">
    <source>
        <dbReference type="Proteomes" id="UP000308836"/>
    </source>
</evidence>